<feature type="region of interest" description="Disordered" evidence="1">
    <location>
        <begin position="385"/>
        <end position="473"/>
    </location>
</feature>
<feature type="compositionally biased region" description="Polar residues" evidence="1">
    <location>
        <begin position="1"/>
        <end position="12"/>
    </location>
</feature>
<keyword evidence="3" id="KW-1185">Reference proteome</keyword>
<dbReference type="AlphaFoldDB" id="A0A2K1QV60"/>
<feature type="compositionally biased region" description="Low complexity" evidence="1">
    <location>
        <begin position="403"/>
        <end position="413"/>
    </location>
</feature>
<dbReference type="OrthoDB" id="10434922at2759"/>
<dbReference type="Proteomes" id="UP000243797">
    <property type="component" value="Unassembled WGS sequence"/>
</dbReference>
<comment type="caution">
    <text evidence="2">The sequence shown here is derived from an EMBL/GenBank/DDBJ whole genome shotgun (WGS) entry which is preliminary data.</text>
</comment>
<feature type="compositionally biased region" description="Polar residues" evidence="1">
    <location>
        <begin position="205"/>
        <end position="230"/>
    </location>
</feature>
<accession>A0A2K1QV60</accession>
<feature type="compositionally biased region" description="Low complexity" evidence="1">
    <location>
        <begin position="420"/>
        <end position="442"/>
    </location>
</feature>
<feature type="region of interest" description="Disordered" evidence="1">
    <location>
        <begin position="134"/>
        <end position="231"/>
    </location>
</feature>
<dbReference type="InParanoid" id="A0A2K1QV60"/>
<feature type="compositionally biased region" description="Basic and acidic residues" evidence="1">
    <location>
        <begin position="104"/>
        <end position="113"/>
    </location>
</feature>
<gene>
    <name evidence="2" type="ORF">CAC42_5312</name>
</gene>
<protein>
    <submittedName>
        <fullName evidence="2">Uncharacterized protein</fullName>
    </submittedName>
</protein>
<evidence type="ECO:0000313" key="2">
    <source>
        <dbReference type="EMBL" id="PNS18773.1"/>
    </source>
</evidence>
<feature type="region of interest" description="Disordered" evidence="1">
    <location>
        <begin position="332"/>
        <end position="354"/>
    </location>
</feature>
<proteinExistence type="predicted"/>
<evidence type="ECO:0000256" key="1">
    <source>
        <dbReference type="SAM" id="MobiDB-lite"/>
    </source>
</evidence>
<feature type="compositionally biased region" description="Low complexity" evidence="1">
    <location>
        <begin position="78"/>
        <end position="95"/>
    </location>
</feature>
<sequence>MSSTPGNATSCTDIEEVNRPRRSGRAHGTPNYNIKVHDSYDQAIRPAYYARQKGLPKPSQRRPPRYFPSEASVPTGQSSLYSRAYRSDSSSATASVELLDDDQPAQREPDPKAIRKSGRGAACMIPPGYYCRKWHPQDGKIPGTRKRKYKEHRSTPAEAALPGGGGILVPAIDSDQRVPTKRRRARSSTETLGPFSLPSDESGDSEGTCTTITLPISPTLAPTTNAAQEQHITDRFEVVSDTTLTEDEDDEAISDLRALDEEIPDGRQEIWQTEDHQKRLQDANAEKAFVVDAAYHDGTPVLSIEARETDFPFDGNQTPQQQTQEYHIDVAVASTPKGHADDKASSRHRNSAQHALSGLLEQGYDPSELITDLFQMIGGAGVIPSSTADSFSVPLHEGRRTPSSSSIFSAPSSHGPLANSTQLPATSQSSTQQSSSSASLHSHTSRRPASTESRRSTGRPSQLGIRPDFASSR</sequence>
<reference evidence="2 3" key="1">
    <citation type="submission" date="2017-06" db="EMBL/GenBank/DDBJ databases">
        <title>Draft genome sequence of a variant of Elsinoe murrayae.</title>
        <authorList>
            <person name="Cheng Q."/>
        </authorList>
    </citation>
    <scope>NUCLEOTIDE SEQUENCE [LARGE SCALE GENOMIC DNA]</scope>
    <source>
        <strain evidence="2 3">CQ-2017a</strain>
    </source>
</reference>
<feature type="region of interest" description="Disordered" evidence="1">
    <location>
        <begin position="1"/>
        <end position="120"/>
    </location>
</feature>
<organism evidence="2 3">
    <name type="scientific">Sphaceloma murrayae</name>
    <dbReference type="NCBI Taxonomy" id="2082308"/>
    <lineage>
        <taxon>Eukaryota</taxon>
        <taxon>Fungi</taxon>
        <taxon>Dikarya</taxon>
        <taxon>Ascomycota</taxon>
        <taxon>Pezizomycotina</taxon>
        <taxon>Dothideomycetes</taxon>
        <taxon>Dothideomycetidae</taxon>
        <taxon>Myriangiales</taxon>
        <taxon>Elsinoaceae</taxon>
        <taxon>Sphaceloma</taxon>
    </lineage>
</organism>
<dbReference type="EMBL" id="NKHZ01000039">
    <property type="protein sequence ID" value="PNS18773.1"/>
    <property type="molecule type" value="Genomic_DNA"/>
</dbReference>
<evidence type="ECO:0000313" key="3">
    <source>
        <dbReference type="Proteomes" id="UP000243797"/>
    </source>
</evidence>
<name>A0A2K1QV60_9PEZI</name>